<evidence type="ECO:0008006" key="4">
    <source>
        <dbReference type="Google" id="ProtNLM"/>
    </source>
</evidence>
<keyword evidence="1" id="KW-0472">Membrane</keyword>
<evidence type="ECO:0000313" key="3">
    <source>
        <dbReference type="Proteomes" id="UP000247903"/>
    </source>
</evidence>
<evidence type="ECO:0000313" key="2">
    <source>
        <dbReference type="EMBL" id="PXY42807.1"/>
    </source>
</evidence>
<dbReference type="PANTHER" id="PTHR37314">
    <property type="entry name" value="SLR0142 PROTEIN"/>
    <property type="match status" value="1"/>
</dbReference>
<feature type="transmembrane region" description="Helical" evidence="1">
    <location>
        <begin position="7"/>
        <end position="35"/>
    </location>
</feature>
<feature type="transmembrane region" description="Helical" evidence="1">
    <location>
        <begin position="88"/>
        <end position="109"/>
    </location>
</feature>
<proteinExistence type="predicted"/>
<keyword evidence="3" id="KW-1185">Reference proteome</keyword>
<protein>
    <recommendedName>
        <fullName evidence="4">DUF1275 domain-containing protein</fullName>
    </recommendedName>
</protein>
<dbReference type="EMBL" id="QJHK01000001">
    <property type="protein sequence ID" value="PXY42807.1"/>
    <property type="molecule type" value="Genomic_DNA"/>
</dbReference>
<name>A0A2V4BVW5_9FLAO</name>
<organism evidence="2 3">
    <name type="scientific">Flavobacterium cheongpyeongense</name>
    <dbReference type="NCBI Taxonomy" id="2212651"/>
    <lineage>
        <taxon>Bacteria</taxon>
        <taxon>Pseudomonadati</taxon>
        <taxon>Bacteroidota</taxon>
        <taxon>Flavobacteriia</taxon>
        <taxon>Flavobacteriales</taxon>
        <taxon>Flavobacteriaceae</taxon>
        <taxon>Flavobacterium</taxon>
    </lineage>
</organism>
<feature type="transmembrane region" description="Helical" evidence="1">
    <location>
        <begin position="205"/>
        <end position="224"/>
    </location>
</feature>
<sequence length="229" mass="25168">MDLKQKYASFLLSFIAGYVDTAGFIALAGIFTAHITGNIVMVGTAVVEIQKNSEIVSRLLLIPVFMLGVILTSRILKILKGNDVQKLNMMFILQALLLFLFAFSDVFFSKTNSNLTIETRWIIEGSIGVLALAIQNVYMKIVLPKMIPTTVMTGNLTSFSIELENLLSAIFFKTDKNTINLLKIGNAILGFLAGAVFGALCVCQFGLLCLLFPVFLLVLLVLYCNPIKI</sequence>
<feature type="transmembrane region" description="Helical" evidence="1">
    <location>
        <begin position="181"/>
        <end position="199"/>
    </location>
</feature>
<dbReference type="PANTHER" id="PTHR37314:SF5">
    <property type="entry name" value="SLR0142 PROTEIN"/>
    <property type="match status" value="1"/>
</dbReference>
<feature type="transmembrane region" description="Helical" evidence="1">
    <location>
        <begin position="55"/>
        <end position="76"/>
    </location>
</feature>
<dbReference type="AlphaFoldDB" id="A0A2V4BVW5"/>
<keyword evidence="1" id="KW-0812">Transmembrane</keyword>
<comment type="caution">
    <text evidence="2">The sequence shown here is derived from an EMBL/GenBank/DDBJ whole genome shotgun (WGS) entry which is preliminary data.</text>
</comment>
<dbReference type="Proteomes" id="UP000247903">
    <property type="component" value="Unassembled WGS sequence"/>
</dbReference>
<dbReference type="OrthoDB" id="885342at2"/>
<dbReference type="Pfam" id="PF06912">
    <property type="entry name" value="DUF1275"/>
    <property type="match status" value="1"/>
</dbReference>
<evidence type="ECO:0000256" key="1">
    <source>
        <dbReference type="SAM" id="Phobius"/>
    </source>
</evidence>
<dbReference type="RefSeq" id="WP_110304982.1">
    <property type="nucleotide sequence ID" value="NZ_QJHK01000001.1"/>
</dbReference>
<reference evidence="2 3" key="1">
    <citation type="submission" date="2018-05" db="EMBL/GenBank/DDBJ databases">
        <title>Flavobacterium sp. strain IMCC34759, incomplete genome.</title>
        <authorList>
            <person name="Joung Y."/>
            <person name="Cho J."/>
        </authorList>
    </citation>
    <scope>NUCLEOTIDE SEQUENCE [LARGE SCALE GENOMIC DNA]</scope>
    <source>
        <strain evidence="2 3">IMCC34759</strain>
    </source>
</reference>
<feature type="transmembrane region" description="Helical" evidence="1">
    <location>
        <begin position="121"/>
        <end position="139"/>
    </location>
</feature>
<gene>
    <name evidence="2" type="ORF">DMB65_01980</name>
</gene>
<keyword evidence="1" id="KW-1133">Transmembrane helix</keyword>
<accession>A0A2V4BVW5</accession>
<dbReference type="InterPro" id="IPR010699">
    <property type="entry name" value="DUF1275"/>
</dbReference>